<dbReference type="SUPFAM" id="SSF48371">
    <property type="entry name" value="ARM repeat"/>
    <property type="match status" value="1"/>
</dbReference>
<name>A0A5K3FVR7_MESCO</name>
<dbReference type="InterPro" id="IPR051177">
    <property type="entry name" value="CIK-Related_Protein"/>
</dbReference>
<dbReference type="InterPro" id="IPR011989">
    <property type="entry name" value="ARM-like"/>
</dbReference>
<dbReference type="AlphaFoldDB" id="A0A5K3FVR7"/>
<reference evidence="2" key="1">
    <citation type="submission" date="2019-11" db="UniProtKB">
        <authorList>
            <consortium name="WormBaseParasite"/>
        </authorList>
    </citation>
    <scope>IDENTIFICATION</scope>
</reference>
<dbReference type="PANTHER" id="PTHR12984">
    <property type="entry name" value="SCY1-RELATED S/T PROTEIN KINASE-LIKE"/>
    <property type="match status" value="1"/>
</dbReference>
<protein>
    <submittedName>
        <fullName evidence="2">BLM10_mid domain-containing protein</fullName>
    </submittedName>
</protein>
<dbReference type="PANTHER" id="PTHR12984:SF6">
    <property type="entry name" value="SCY1-LIKE PROTEIN 2"/>
    <property type="match status" value="1"/>
</dbReference>
<organism evidence="2">
    <name type="scientific">Mesocestoides corti</name>
    <name type="common">Flatworm</name>
    <dbReference type="NCBI Taxonomy" id="53468"/>
    <lineage>
        <taxon>Eukaryota</taxon>
        <taxon>Metazoa</taxon>
        <taxon>Spiralia</taxon>
        <taxon>Lophotrochozoa</taxon>
        <taxon>Platyhelminthes</taxon>
        <taxon>Cestoda</taxon>
        <taxon>Eucestoda</taxon>
        <taxon>Cyclophyllidea</taxon>
        <taxon>Mesocestoididae</taxon>
        <taxon>Mesocestoides</taxon>
    </lineage>
</organism>
<evidence type="ECO:0000256" key="1">
    <source>
        <dbReference type="SAM" id="MobiDB-lite"/>
    </source>
</evidence>
<dbReference type="InterPro" id="IPR016024">
    <property type="entry name" value="ARM-type_fold"/>
</dbReference>
<proteinExistence type="predicted"/>
<accession>A0A5K3FVR7</accession>
<sequence>MKILCNYEESSVEEKRFLIVNCDNVFQDHDNPDWMLSVLDVLASLLEGIDRVTTNSRHKLPDVPLGSSKGRTPWTFTPHNAQYVAYLMSRLLGSKAVDVRSRNLIHKVILRVFKAANGSQVKAALLRFSKSFAKFLTPAEVKDLILPLLSLCLNSRNVEAQAAAMEAFPRLVEYPIPIEMYERCLQKAVNAFKKSSSRPQIQSVAILCMANILPYLPLDVVENTLLPFALESAADAANNGTTVRIYGAAGEKSASSATSTTDGRGPHEVPCLIPEYLINFDFFLSEGEPVISICCLLKTILRERRSILSPSMIAMEILPCLLPHTLNKQWQFSEFKYIMSTLYEYLNYLNESNQASGSQDLSIHHLPINEPRAADQGVKVCINLEDLGEENKDGESPRYPNTAICIQRRGSGNIILPIISASSENTMNTNAESRPKFTLDDNDASQLAPRLQRPRSVSSALASSTMAPMNGTHTKTHLLPAGQNLLTVSVCEGPFGLPDKGRRRSSAVDLRAQIDSSPALTTPASPKKSTSKLNILDVIPNIRRASENALNISNISFLTGRRE</sequence>
<feature type="compositionally biased region" description="Polar residues" evidence="1">
    <location>
        <begin position="514"/>
        <end position="530"/>
    </location>
</feature>
<feature type="region of interest" description="Disordered" evidence="1">
    <location>
        <begin position="496"/>
        <end position="530"/>
    </location>
</feature>
<evidence type="ECO:0000313" key="2">
    <source>
        <dbReference type="WBParaSite" id="MCU_010469-RB"/>
    </source>
</evidence>
<dbReference type="Gene3D" id="1.25.10.10">
    <property type="entry name" value="Leucine-rich Repeat Variant"/>
    <property type="match status" value="1"/>
</dbReference>
<dbReference type="WBParaSite" id="MCU_010469-RB">
    <property type="protein sequence ID" value="MCU_010469-RB"/>
    <property type="gene ID" value="MCU_010469"/>
</dbReference>